<dbReference type="AlphaFoldDB" id="D8M1N8"/>
<dbReference type="GeneID" id="24923180"/>
<evidence type="ECO:0000256" key="1">
    <source>
        <dbReference type="SAM" id="SignalP"/>
    </source>
</evidence>
<reference evidence="2" key="1">
    <citation type="submission" date="2010-02" db="EMBL/GenBank/DDBJ databases">
        <title>Sequencing and annotation of the Blastocystis hominis genome.</title>
        <authorList>
            <person name="Wincker P."/>
        </authorList>
    </citation>
    <scope>NUCLEOTIDE SEQUENCE</scope>
    <source>
        <strain evidence="2">Singapore isolate B</strain>
    </source>
</reference>
<keyword evidence="3" id="KW-1185">Reference proteome</keyword>
<organism evidence="2">
    <name type="scientific">Blastocystis hominis</name>
    <dbReference type="NCBI Taxonomy" id="12968"/>
    <lineage>
        <taxon>Eukaryota</taxon>
        <taxon>Sar</taxon>
        <taxon>Stramenopiles</taxon>
        <taxon>Bigyra</taxon>
        <taxon>Opalozoa</taxon>
        <taxon>Opalinata</taxon>
        <taxon>Blastocystidae</taxon>
        <taxon>Blastocystis</taxon>
    </lineage>
</organism>
<proteinExistence type="predicted"/>
<evidence type="ECO:0000313" key="2">
    <source>
        <dbReference type="EMBL" id="CBK21977.2"/>
    </source>
</evidence>
<dbReference type="Proteomes" id="UP000008312">
    <property type="component" value="Unassembled WGS sequence"/>
</dbReference>
<sequence>MWSFALTWLRLLGIQLADPVTSFSQSIQELQMCQTIFSFLGENPTETAWPDLRSIPLIPAVTIEATAPLSTRLRRLIPSSLCSDSGIRLLCRLLRLVPSDRATVEEVLQDVYFEDCVYERVQKGELGGSGAEM</sequence>
<dbReference type="OrthoDB" id="10586763at2759"/>
<dbReference type="Gene3D" id="1.10.510.10">
    <property type="entry name" value="Transferase(Phosphotransferase) domain 1"/>
    <property type="match status" value="1"/>
</dbReference>
<evidence type="ECO:0008006" key="4">
    <source>
        <dbReference type="Google" id="ProtNLM"/>
    </source>
</evidence>
<dbReference type="InterPro" id="IPR011009">
    <property type="entry name" value="Kinase-like_dom_sf"/>
</dbReference>
<accession>D8M1N8</accession>
<gene>
    <name evidence="2" type="ORF">GSBLH_T00007056001</name>
</gene>
<dbReference type="SUPFAM" id="SSF56112">
    <property type="entry name" value="Protein kinase-like (PK-like)"/>
    <property type="match status" value="1"/>
</dbReference>
<evidence type="ECO:0000313" key="3">
    <source>
        <dbReference type="Proteomes" id="UP000008312"/>
    </source>
</evidence>
<dbReference type="EMBL" id="FN668646">
    <property type="protein sequence ID" value="CBK21977.2"/>
    <property type="molecule type" value="Genomic_DNA"/>
</dbReference>
<dbReference type="RefSeq" id="XP_012896025.1">
    <property type="nucleotide sequence ID" value="XM_013040571.1"/>
</dbReference>
<feature type="chain" id="PRO_5003117661" description="Protein kinase domain-containing protein" evidence="1">
    <location>
        <begin position="18"/>
        <end position="133"/>
    </location>
</feature>
<dbReference type="InParanoid" id="D8M1N8"/>
<feature type="signal peptide" evidence="1">
    <location>
        <begin position="1"/>
        <end position="17"/>
    </location>
</feature>
<protein>
    <recommendedName>
        <fullName evidence="4">Protein kinase domain-containing protein</fullName>
    </recommendedName>
</protein>
<name>D8M1N8_BLAHO</name>
<keyword evidence="1" id="KW-0732">Signal</keyword>